<evidence type="ECO:0000313" key="3">
    <source>
        <dbReference type="Proteomes" id="UP000626109"/>
    </source>
</evidence>
<protein>
    <submittedName>
        <fullName evidence="2">Uncharacterized protein</fullName>
    </submittedName>
</protein>
<evidence type="ECO:0000256" key="1">
    <source>
        <dbReference type="SAM" id="MobiDB-lite"/>
    </source>
</evidence>
<feature type="region of interest" description="Disordered" evidence="1">
    <location>
        <begin position="649"/>
        <end position="682"/>
    </location>
</feature>
<dbReference type="Proteomes" id="UP000626109">
    <property type="component" value="Unassembled WGS sequence"/>
</dbReference>
<proteinExistence type="predicted"/>
<evidence type="ECO:0000313" key="2">
    <source>
        <dbReference type="EMBL" id="CAE8734694.1"/>
    </source>
</evidence>
<accession>A0A813LKH1</accession>
<feature type="non-terminal residue" evidence="2">
    <location>
        <position position="1"/>
    </location>
</feature>
<comment type="caution">
    <text evidence="2">The sequence shown here is derived from an EMBL/GenBank/DDBJ whole genome shotgun (WGS) entry which is preliminary data.</text>
</comment>
<name>A0A813LKH1_POLGL</name>
<feature type="compositionally biased region" description="Low complexity" evidence="1">
    <location>
        <begin position="666"/>
        <end position="679"/>
    </location>
</feature>
<sequence length="1284" mass="144251">MAPLFASCWLEPPPVQVKAAKVMCAALGYVGLVGETLATQMQIEDIRGTLRRLLGSTHALQEWLPEAMIEHWVMLAQAHVARDQRLLQGGRTPSALSPNEITYVRHRVKHPLEVRAASTSFAVPLRGLNVVGHKQGKLDSLEDKSQARLTKVDKEPKKWTEQLIQVLTDLEAPVFSHINLRMNPARALEEITGKARALTIKQYVKTGQGFTRWLFAAKGRSLPMESADMVDYILHRSDGPCGPSIPFLIVGATSWIEKIAQVTQDRSWENDQAVGNASPKATERLSRDAPMIRRATLFYTLIMVLMENYVGNVDVQPYLRGISWLKLVKMWGCLRYDFQLHMAPHEIRFSEGKLTDILMRTKTSGASRRVRELPVRFSQRAHLFIPGWLKTGFDLWKEIADFKRDYFLLRSSAYRRTAIAQLATHADAAEASAERLRDLDGIPGWLSDSYMKHSKRNLPPSVLTILEKEKTNRDMLGRWRPEGPDIYARTYNAAVANMLMKFVAASTSKSRYDDLSECDVGFEAATWLCSRTGRNLDDTHATLEEIAEIMRKPPGRLRPDSGNPILPSRAPPPPKDSDEEEDREVPGWSNENPPTRPQGYLIVKEGRRGRARIHGTTKCWMARSRMMNDSEWYESVPAENQNSEVCKLCWPGGREGDEAEAESVLSSSGEDSSQSQGGQPDVTGSFMITCTVTVVGTRLDMRGTGYEEPVRCLVSKKLAEEAMFALEEGWQQEEQGWHALVLTPDKEAAEMKLSETDLVYLFGRHKVNTKLQALFFHSGLRSLDTFAHYHELRGFAVAEKKGREASFETTGTAAWPPQLCEWAAEEIISFHIGEAGAGISQKGGFVLGTGQCNRQKHNDGSTGSPSGGMPRTPEMYEERTSWRYEDYVYKLFDEEVFEGLTIKMSRDDLIYFNKLLVGRIFGSSTRATYQLLGPENPSEILVFAVDLEVIGPDRAGRRAIVLTYLFLVAFGNPSKWEKQRGGLKVDGDGAVGLCYTASALFWERPFLVPIYARGWRSPQLKWRSPAAWGEVDGDGACRVAVPWAIKFLLSWIAALELLGDLAAIRVFGDSWPKVSEQLRSRGMEMSVRASKGLRQYHDCKVSWEETVESVVAPEGPRASTVSAEAESEAETDAEDGVAFYRRLNFAKEGTADYLSRFFASEWSHIGVAFNFQLHQMYYALAPSCDGSADRAEFLGRPDRVKVFHYSNETKPWARLLDTTFASLRDEEWLQAILRDFSGYRSWVLKEAGALARTVERDGVALGPDGELRKVLGWASRWDGMEDEN</sequence>
<organism evidence="2 3">
    <name type="scientific">Polarella glacialis</name>
    <name type="common">Dinoflagellate</name>
    <dbReference type="NCBI Taxonomy" id="89957"/>
    <lineage>
        <taxon>Eukaryota</taxon>
        <taxon>Sar</taxon>
        <taxon>Alveolata</taxon>
        <taxon>Dinophyceae</taxon>
        <taxon>Suessiales</taxon>
        <taxon>Suessiaceae</taxon>
        <taxon>Polarella</taxon>
    </lineage>
</organism>
<dbReference type="EMBL" id="CAJNNW010036469">
    <property type="protein sequence ID" value="CAE8734694.1"/>
    <property type="molecule type" value="Genomic_DNA"/>
</dbReference>
<reference evidence="2" key="1">
    <citation type="submission" date="2021-02" db="EMBL/GenBank/DDBJ databases">
        <authorList>
            <person name="Dougan E. K."/>
            <person name="Rhodes N."/>
            <person name="Thang M."/>
            <person name="Chan C."/>
        </authorList>
    </citation>
    <scope>NUCLEOTIDE SEQUENCE</scope>
</reference>
<gene>
    <name evidence="2" type="ORF">PGLA2088_LOCUS47442</name>
</gene>
<feature type="region of interest" description="Disordered" evidence="1">
    <location>
        <begin position="549"/>
        <end position="600"/>
    </location>
</feature>
<feature type="region of interest" description="Disordered" evidence="1">
    <location>
        <begin position="854"/>
        <end position="874"/>
    </location>
</feature>